<evidence type="ECO:0000256" key="1">
    <source>
        <dbReference type="SAM" id="Phobius"/>
    </source>
</evidence>
<organism evidence="2 3">
    <name type="scientific">Agrilutibacter niabensis</name>
    <dbReference type="NCBI Taxonomy" id="380628"/>
    <lineage>
        <taxon>Bacteria</taxon>
        <taxon>Pseudomonadati</taxon>
        <taxon>Pseudomonadota</taxon>
        <taxon>Gammaproteobacteria</taxon>
        <taxon>Lysobacterales</taxon>
        <taxon>Lysobacteraceae</taxon>
        <taxon>Agrilutibacter</taxon>
    </lineage>
</organism>
<keyword evidence="3" id="KW-1185">Reference proteome</keyword>
<feature type="transmembrane region" description="Helical" evidence="1">
    <location>
        <begin position="175"/>
        <end position="199"/>
    </location>
</feature>
<protein>
    <submittedName>
        <fullName evidence="2">Uncharacterized protein</fullName>
    </submittedName>
</protein>
<feature type="transmembrane region" description="Helical" evidence="1">
    <location>
        <begin position="62"/>
        <end position="84"/>
    </location>
</feature>
<proteinExistence type="predicted"/>
<feature type="transmembrane region" description="Helical" evidence="1">
    <location>
        <begin position="253"/>
        <end position="273"/>
    </location>
</feature>
<keyword evidence="1" id="KW-0472">Membrane</keyword>
<evidence type="ECO:0000313" key="3">
    <source>
        <dbReference type="Proteomes" id="UP001267878"/>
    </source>
</evidence>
<evidence type="ECO:0000313" key="2">
    <source>
        <dbReference type="EMBL" id="MDR7100143.1"/>
    </source>
</evidence>
<gene>
    <name evidence="2" type="ORF">J2X04_002524</name>
</gene>
<dbReference type="RefSeq" id="WP_310054745.1">
    <property type="nucleotide sequence ID" value="NZ_JAVDVW010000002.1"/>
</dbReference>
<dbReference type="EMBL" id="JAVDVW010000002">
    <property type="protein sequence ID" value="MDR7100143.1"/>
    <property type="molecule type" value="Genomic_DNA"/>
</dbReference>
<comment type="caution">
    <text evidence="2">The sequence shown here is derived from an EMBL/GenBank/DDBJ whole genome shotgun (WGS) entry which is preliminary data.</text>
</comment>
<accession>A0ABU1VRP3</accession>
<keyword evidence="1" id="KW-1133">Transmembrane helix</keyword>
<sequence>MTTRANGPLAGLTWLKRGLNSGRNNPRAIFGGAALLMVAALVPGFLQAFAHLVLRPGPGGATVIAALTTVLAVVLLGPLMGGYLRVIDASERGQPAHAADVLAPFRHAHDAQRMIGFSFVMLLIQLGALSLLVAVFGHAMQNLQDWYLGVAEILQHATPGKPPEMPPPPEGLGGLFSLAGLFALFVAAVFAVGLGQVALRGRGIGTAVVEGLAGAARNLLPLLVMALVALALLMAAGVVLLLVAGVLGLLNPLLALVVFLPLYMLFVLALYVVMFGVMYHLWRDVAGDAAAAPGGFEA</sequence>
<feature type="transmembrane region" description="Helical" evidence="1">
    <location>
        <begin position="28"/>
        <end position="50"/>
    </location>
</feature>
<reference evidence="2 3" key="1">
    <citation type="submission" date="2023-07" db="EMBL/GenBank/DDBJ databases">
        <title>Sorghum-associated microbial communities from plants grown in Nebraska, USA.</title>
        <authorList>
            <person name="Schachtman D."/>
        </authorList>
    </citation>
    <scope>NUCLEOTIDE SEQUENCE [LARGE SCALE GENOMIC DNA]</scope>
    <source>
        <strain evidence="2 3">BE187</strain>
    </source>
</reference>
<feature type="transmembrane region" description="Helical" evidence="1">
    <location>
        <begin position="219"/>
        <end position="247"/>
    </location>
</feature>
<dbReference type="Proteomes" id="UP001267878">
    <property type="component" value="Unassembled WGS sequence"/>
</dbReference>
<feature type="transmembrane region" description="Helical" evidence="1">
    <location>
        <begin position="115"/>
        <end position="139"/>
    </location>
</feature>
<name>A0ABU1VRP3_9GAMM</name>
<keyword evidence="1" id="KW-0812">Transmembrane</keyword>